<proteinExistence type="predicted"/>
<keyword evidence="2" id="KW-1185">Reference proteome</keyword>
<dbReference type="Proteomes" id="UP001499895">
    <property type="component" value="Unassembled WGS sequence"/>
</dbReference>
<gene>
    <name evidence="1" type="ORF">GCM10009544_57240</name>
</gene>
<dbReference type="RefSeq" id="WP_344096229.1">
    <property type="nucleotide sequence ID" value="NZ_BAAAHB010000107.1"/>
</dbReference>
<sequence>MDENTAARRVLTNDEYQDAARRVREAARRSGTTLTPAATDDIVAALLTNAGLVAPPPEPEPGACTALFPDGEGLWAQCEQDLGHADEYHSDGELEWTDDHPDAVPPQC</sequence>
<accession>A0ABN1B220</accession>
<organism evidence="1 2">
    <name type="scientific">Streptomyces stramineus</name>
    <dbReference type="NCBI Taxonomy" id="173861"/>
    <lineage>
        <taxon>Bacteria</taxon>
        <taxon>Bacillati</taxon>
        <taxon>Actinomycetota</taxon>
        <taxon>Actinomycetes</taxon>
        <taxon>Kitasatosporales</taxon>
        <taxon>Streptomycetaceae</taxon>
        <taxon>Streptomyces</taxon>
    </lineage>
</organism>
<reference evidence="1 2" key="1">
    <citation type="journal article" date="2019" name="Int. J. Syst. Evol. Microbiol.">
        <title>The Global Catalogue of Microorganisms (GCM) 10K type strain sequencing project: providing services to taxonomists for standard genome sequencing and annotation.</title>
        <authorList>
            <consortium name="The Broad Institute Genomics Platform"/>
            <consortium name="The Broad Institute Genome Sequencing Center for Infectious Disease"/>
            <person name="Wu L."/>
            <person name="Ma J."/>
        </authorList>
    </citation>
    <scope>NUCLEOTIDE SEQUENCE [LARGE SCALE GENOMIC DNA]</scope>
    <source>
        <strain evidence="1 2">JCM 10649</strain>
    </source>
</reference>
<protein>
    <submittedName>
        <fullName evidence="1">Uncharacterized protein</fullName>
    </submittedName>
</protein>
<dbReference type="EMBL" id="BAAAHB010000107">
    <property type="protein sequence ID" value="GAA0488661.1"/>
    <property type="molecule type" value="Genomic_DNA"/>
</dbReference>
<comment type="caution">
    <text evidence="1">The sequence shown here is derived from an EMBL/GenBank/DDBJ whole genome shotgun (WGS) entry which is preliminary data.</text>
</comment>
<name>A0ABN1B220_9ACTN</name>
<evidence type="ECO:0000313" key="1">
    <source>
        <dbReference type="EMBL" id="GAA0488661.1"/>
    </source>
</evidence>
<evidence type="ECO:0000313" key="2">
    <source>
        <dbReference type="Proteomes" id="UP001499895"/>
    </source>
</evidence>